<dbReference type="GO" id="GO:0005737">
    <property type="term" value="C:cytoplasm"/>
    <property type="evidence" value="ECO:0007669"/>
    <property type="project" value="TreeGrafter"/>
</dbReference>
<dbReference type="SUPFAM" id="SSF51430">
    <property type="entry name" value="NAD(P)-linked oxidoreductase"/>
    <property type="match status" value="1"/>
</dbReference>
<dbReference type="InterPro" id="IPR023210">
    <property type="entry name" value="NADP_OxRdtase_dom"/>
</dbReference>
<feature type="domain" description="NADP-dependent oxidoreductase" evidence="2">
    <location>
        <begin position="15"/>
        <end position="312"/>
    </location>
</feature>
<proteinExistence type="predicted"/>
<comment type="caution">
    <text evidence="3">The sequence shown here is derived from an EMBL/GenBank/DDBJ whole genome shotgun (WGS) entry which is preliminary data.</text>
</comment>
<protein>
    <submittedName>
        <fullName evidence="3">Aldehyde oxidase</fullName>
    </submittedName>
</protein>
<dbReference type="EMBL" id="QXGK01000004">
    <property type="protein sequence ID" value="RSX57776.1"/>
    <property type="molecule type" value="Genomic_DNA"/>
</dbReference>
<evidence type="ECO:0000256" key="1">
    <source>
        <dbReference type="ARBA" id="ARBA00023002"/>
    </source>
</evidence>
<dbReference type="Gene3D" id="3.20.20.100">
    <property type="entry name" value="NADP-dependent oxidoreductase domain"/>
    <property type="match status" value="1"/>
</dbReference>
<dbReference type="InterPro" id="IPR036812">
    <property type="entry name" value="NAD(P)_OxRdtase_dom_sf"/>
</dbReference>
<evidence type="ECO:0000259" key="2">
    <source>
        <dbReference type="Pfam" id="PF00248"/>
    </source>
</evidence>
<dbReference type="Proteomes" id="UP000287470">
    <property type="component" value="Unassembled WGS sequence"/>
</dbReference>
<sequence>MRTRVLGRDLTVSAVGYGCMGLSHAYGPAIPEDEAVRIIRRAVELGYTLFDTAECYTGTFADGTESNNERIVGEALAPVRDQVVIATKFGVAHHGTTLTVDSSPETIRRSVDGSLRRLGVETIDLYYQHRIDPRVEPETVAGVMGELIAAGKIRHWGISETDETYLRRAHAVCPVTAIQNRYSMMARWHEPLFDVCDELGVGFVAFSPMANGFLSTAFHAGQRFADGDFRNTMPQYAAGSDERNRALLALLRDLAAAHDATPAQLSMAWMIDKRPWIVPIPGTRNETRLAENAGAADLCLSPDEVASIDAVLDGVDMSAVFGGHAVH</sequence>
<dbReference type="RefSeq" id="WP_125967897.1">
    <property type="nucleotide sequence ID" value="NZ_QXGK01000004.1"/>
</dbReference>
<organism evidence="3 4">
    <name type="scientific">Bifidobacterium samirii</name>
    <dbReference type="NCBI Taxonomy" id="2306974"/>
    <lineage>
        <taxon>Bacteria</taxon>
        <taxon>Bacillati</taxon>
        <taxon>Actinomycetota</taxon>
        <taxon>Actinomycetes</taxon>
        <taxon>Bifidobacteriales</taxon>
        <taxon>Bifidobacteriaceae</taxon>
        <taxon>Bifidobacterium</taxon>
    </lineage>
</organism>
<dbReference type="PANTHER" id="PTHR43625">
    <property type="entry name" value="AFLATOXIN B1 ALDEHYDE REDUCTASE"/>
    <property type="match status" value="1"/>
</dbReference>
<reference evidence="3 4" key="1">
    <citation type="submission" date="2018-09" db="EMBL/GenBank/DDBJ databases">
        <title>Characterization of the phylogenetic diversity of five novel species belonging to the genus Bifidobacterium.</title>
        <authorList>
            <person name="Lugli G.A."/>
            <person name="Duranti S."/>
            <person name="Milani C."/>
        </authorList>
    </citation>
    <scope>NUCLEOTIDE SEQUENCE [LARGE SCALE GENOMIC DNA]</scope>
    <source>
        <strain evidence="3 4">2033B</strain>
    </source>
</reference>
<keyword evidence="1" id="KW-0560">Oxidoreductase</keyword>
<dbReference type="GO" id="GO:0016491">
    <property type="term" value="F:oxidoreductase activity"/>
    <property type="evidence" value="ECO:0007669"/>
    <property type="project" value="UniProtKB-KW"/>
</dbReference>
<evidence type="ECO:0000313" key="3">
    <source>
        <dbReference type="EMBL" id="RSX57776.1"/>
    </source>
</evidence>
<dbReference type="PANTHER" id="PTHR43625:SF77">
    <property type="entry name" value="ALDO-KETO REDUCTASE"/>
    <property type="match status" value="1"/>
</dbReference>
<dbReference type="Pfam" id="PF00248">
    <property type="entry name" value="Aldo_ket_red"/>
    <property type="match status" value="1"/>
</dbReference>
<keyword evidence="4" id="KW-1185">Reference proteome</keyword>
<dbReference type="AlphaFoldDB" id="A0A430FVV3"/>
<evidence type="ECO:0000313" key="4">
    <source>
        <dbReference type="Proteomes" id="UP000287470"/>
    </source>
</evidence>
<name>A0A430FVV3_9BIFI</name>
<dbReference type="InterPro" id="IPR050791">
    <property type="entry name" value="Aldo-Keto_reductase"/>
</dbReference>
<accession>A0A430FVV3</accession>
<dbReference type="OrthoDB" id="9768793at2"/>
<gene>
    <name evidence="3" type="ORF">D2E24_0624</name>
</gene>